<dbReference type="RefSeq" id="WP_284307714.1">
    <property type="nucleotide sequence ID" value="NZ_BSPB01000014.1"/>
</dbReference>
<feature type="region of interest" description="Disordered" evidence="7">
    <location>
        <begin position="143"/>
        <end position="163"/>
    </location>
</feature>
<evidence type="ECO:0000259" key="8">
    <source>
        <dbReference type="PROSITE" id="PS51471"/>
    </source>
</evidence>
<protein>
    <recommendedName>
        <fullName evidence="8">Fe2OG dioxygenase domain-containing protein</fullName>
    </recommendedName>
</protein>
<reference evidence="10" key="1">
    <citation type="journal article" date="2019" name="Int. J. Syst. Evol. Microbiol.">
        <title>The Global Catalogue of Microorganisms (GCM) 10K type strain sequencing project: providing services to taxonomists for standard genome sequencing and annotation.</title>
        <authorList>
            <consortium name="The Broad Institute Genomics Platform"/>
            <consortium name="The Broad Institute Genome Sequencing Center for Infectious Disease"/>
            <person name="Wu L."/>
            <person name="Ma J."/>
        </authorList>
    </citation>
    <scope>NUCLEOTIDE SEQUENCE [LARGE SCALE GENOMIC DNA]</scope>
    <source>
        <strain evidence="10">NBRC 109341</strain>
    </source>
</reference>
<keyword evidence="4" id="KW-0223">Dioxygenase</keyword>
<evidence type="ECO:0000256" key="3">
    <source>
        <dbReference type="ARBA" id="ARBA00022896"/>
    </source>
</evidence>
<dbReference type="Pfam" id="PF13640">
    <property type="entry name" value="2OG-FeII_Oxy_3"/>
    <property type="match status" value="1"/>
</dbReference>
<keyword evidence="2" id="KW-0479">Metal-binding</keyword>
<dbReference type="Gene3D" id="2.60.120.620">
    <property type="entry name" value="q2cbj1_9rhob like domain"/>
    <property type="match status" value="1"/>
</dbReference>
<evidence type="ECO:0000256" key="4">
    <source>
        <dbReference type="ARBA" id="ARBA00022964"/>
    </source>
</evidence>
<evidence type="ECO:0000256" key="6">
    <source>
        <dbReference type="ARBA" id="ARBA00023004"/>
    </source>
</evidence>
<evidence type="ECO:0000256" key="5">
    <source>
        <dbReference type="ARBA" id="ARBA00023002"/>
    </source>
</evidence>
<dbReference type="EMBL" id="BSPB01000014">
    <property type="protein sequence ID" value="GLS14627.1"/>
    <property type="molecule type" value="Genomic_DNA"/>
</dbReference>
<comment type="cofactor">
    <cofactor evidence="1">
        <name>L-ascorbate</name>
        <dbReference type="ChEBI" id="CHEBI:38290"/>
    </cofactor>
</comment>
<keyword evidence="5" id="KW-0560">Oxidoreductase</keyword>
<evidence type="ECO:0000256" key="1">
    <source>
        <dbReference type="ARBA" id="ARBA00001961"/>
    </source>
</evidence>
<evidence type="ECO:0000256" key="7">
    <source>
        <dbReference type="SAM" id="MobiDB-lite"/>
    </source>
</evidence>
<proteinExistence type="predicted"/>
<dbReference type="SMART" id="SM00702">
    <property type="entry name" value="P4Hc"/>
    <property type="match status" value="1"/>
</dbReference>
<name>A0ABQ6C2T8_9BURK</name>
<feature type="domain" description="Fe2OG dioxygenase" evidence="8">
    <location>
        <begin position="191"/>
        <end position="298"/>
    </location>
</feature>
<keyword evidence="6" id="KW-0408">Iron</keyword>
<comment type="caution">
    <text evidence="9">The sequence shown here is derived from an EMBL/GenBank/DDBJ whole genome shotgun (WGS) entry which is preliminary data.</text>
</comment>
<keyword evidence="3" id="KW-0847">Vitamin C</keyword>
<dbReference type="Proteomes" id="UP001156903">
    <property type="component" value="Unassembled WGS sequence"/>
</dbReference>
<dbReference type="PROSITE" id="PS51471">
    <property type="entry name" value="FE2OG_OXY"/>
    <property type="match status" value="1"/>
</dbReference>
<dbReference type="PANTHER" id="PTHR10869:SF246">
    <property type="entry name" value="TRANSMEMBRANE PROLYL 4-HYDROXYLASE"/>
    <property type="match status" value="1"/>
</dbReference>
<keyword evidence="10" id="KW-1185">Reference proteome</keyword>
<gene>
    <name evidence="9" type="ORF">GCM10007935_20590</name>
</gene>
<dbReference type="PANTHER" id="PTHR10869">
    <property type="entry name" value="PROLYL 4-HYDROXYLASE ALPHA SUBUNIT"/>
    <property type="match status" value="1"/>
</dbReference>
<organism evidence="9 10">
    <name type="scientific">Hydrogenophaga electricum</name>
    <dbReference type="NCBI Taxonomy" id="1230953"/>
    <lineage>
        <taxon>Bacteria</taxon>
        <taxon>Pseudomonadati</taxon>
        <taxon>Pseudomonadota</taxon>
        <taxon>Betaproteobacteria</taxon>
        <taxon>Burkholderiales</taxon>
        <taxon>Comamonadaceae</taxon>
        <taxon>Hydrogenophaga</taxon>
    </lineage>
</organism>
<evidence type="ECO:0000256" key="2">
    <source>
        <dbReference type="ARBA" id="ARBA00022723"/>
    </source>
</evidence>
<dbReference type="InterPro" id="IPR005123">
    <property type="entry name" value="Oxoglu/Fe-dep_dioxygenase_dom"/>
</dbReference>
<evidence type="ECO:0000313" key="10">
    <source>
        <dbReference type="Proteomes" id="UP001156903"/>
    </source>
</evidence>
<accession>A0ABQ6C2T8</accession>
<evidence type="ECO:0000313" key="9">
    <source>
        <dbReference type="EMBL" id="GLS14627.1"/>
    </source>
</evidence>
<dbReference type="InterPro" id="IPR045054">
    <property type="entry name" value="P4HA-like"/>
</dbReference>
<dbReference type="InterPro" id="IPR006620">
    <property type="entry name" value="Pro_4_hyd_alph"/>
</dbReference>
<dbReference type="InterPro" id="IPR044862">
    <property type="entry name" value="Pro_4_hyd_alph_FE2OG_OXY"/>
</dbReference>
<sequence length="302" mass="32942">MKDTLSQAITPELRQWIVEQASAGFPPDAVLQAMIAAGWREDVAGQALEATLSEHLRTRTEGRPVPVVPSQPVQAGALSPAVEPGPLPEVRLGGSPRQIDLGDRVVEVLATLQLPRVVVLGGLLSAEECEGLIEAAQPRMARSRTVQTRTGGEELNPDRTSDGMFFNRGESALLERIEARIARLVAWPVENGEGMQVLNYRVGAEYKAHYDYFDPAEPGTPTILRRGGQRVATLVMYLNEPVRGGGTTFPDVGLEVAPQRGNAVFFSYDRPHPATRTLHGGAPVLEGEKWVATKWLRERVFV</sequence>